<dbReference type="PRINTS" id="PR00326">
    <property type="entry name" value="GTP1OBG"/>
</dbReference>
<organism evidence="13 14">
    <name type="scientific">Clostridium aquiflavi</name>
    <dbReference type="NCBI Taxonomy" id="3073603"/>
    <lineage>
        <taxon>Bacteria</taxon>
        <taxon>Bacillati</taxon>
        <taxon>Bacillota</taxon>
        <taxon>Clostridia</taxon>
        <taxon>Eubacteriales</taxon>
        <taxon>Clostridiaceae</taxon>
        <taxon>Clostridium</taxon>
    </lineage>
</organism>
<keyword evidence="3 9" id="KW-0963">Cytoplasm</keyword>
<dbReference type="InterPro" id="IPR006169">
    <property type="entry name" value="GTP1_OBG_dom"/>
</dbReference>
<dbReference type="PANTHER" id="PTHR11702:SF31">
    <property type="entry name" value="MITOCHONDRIAL RIBOSOME-ASSOCIATED GTPASE 2"/>
    <property type="match status" value="1"/>
</dbReference>
<dbReference type="SUPFAM" id="SSF102741">
    <property type="entry name" value="Obg GTP-binding protein C-terminal domain"/>
    <property type="match status" value="1"/>
</dbReference>
<sequence>MFIDKAKVFIKSGKGGDGAISFRREKYVPLGGPNGGDGGDGGDIILQVDTGITTLLDFKYKKKFIAEDGENGGTSKCYGRAGQDLIIKVPMGTIIREEESNKVIVDLSKKGQEFVLVRGGRGGKGNTKFATATRQAPHYAEPGMPGEELSIVLELKLLADVGLLGFPNVGKSTLLSMTTKATPKIANYHFTTLKPNLGVVAIDGIEPFVMADIPGIIEGAAEGVGLGIQFLKHIERTRLLVHIVDISGIEGREPFEDFVKINEELKKYSVKLWDRPQIVVANKSDLLYDDEVFEEFERKVKELGFAKVYKMSAATRDGVDEVIKEAARMLKEIPVKELEISEDEMYIPEEKRFTYAIDVEKDEEYNTYVISGTFVDRLLSAVNIHDADSLRYFHKVLKNKGVMNELREMGIEDGDVVRLNDFEFEYLL</sequence>
<dbReference type="InterPro" id="IPR006073">
    <property type="entry name" value="GTP-bd"/>
</dbReference>
<dbReference type="InterPro" id="IPR036346">
    <property type="entry name" value="GTP-bd_prot_GTP1/OBG_C_sf"/>
</dbReference>
<feature type="binding site" evidence="9">
    <location>
        <begin position="165"/>
        <end position="172"/>
    </location>
    <ligand>
        <name>GTP</name>
        <dbReference type="ChEBI" id="CHEBI:37565"/>
    </ligand>
</feature>
<evidence type="ECO:0000313" key="14">
    <source>
        <dbReference type="Proteomes" id="UP001256646"/>
    </source>
</evidence>
<evidence type="ECO:0000256" key="4">
    <source>
        <dbReference type="ARBA" id="ARBA00022723"/>
    </source>
</evidence>
<comment type="function">
    <text evidence="9">An essential GTPase which binds GTP, GDP and possibly (p)ppGpp with moderate affinity, with high nucleotide exchange rates and a fairly low GTP hydrolysis rate. Plays a role in control of the cell cycle, stress response, ribosome biogenesis and in those bacteria that undergo differentiation, in morphogenesis control.</text>
</comment>
<evidence type="ECO:0000256" key="2">
    <source>
        <dbReference type="ARBA" id="ARBA00007699"/>
    </source>
</evidence>
<dbReference type="Gene3D" id="2.70.210.12">
    <property type="entry name" value="GTP1/OBG domain"/>
    <property type="match status" value="1"/>
</dbReference>
<name>A0ABU1EDC3_9CLOT</name>
<dbReference type="NCBIfam" id="TIGR02729">
    <property type="entry name" value="Obg_CgtA"/>
    <property type="match status" value="1"/>
</dbReference>
<evidence type="ECO:0000256" key="3">
    <source>
        <dbReference type="ARBA" id="ARBA00022490"/>
    </source>
</evidence>
<dbReference type="Gene3D" id="3.30.300.350">
    <property type="entry name" value="GTP-binding protein OBG, C-terminal domain"/>
    <property type="match status" value="1"/>
</dbReference>
<dbReference type="EMBL" id="JAVJAN010000003">
    <property type="protein sequence ID" value="MDR5586157.1"/>
    <property type="molecule type" value="Genomic_DNA"/>
</dbReference>
<comment type="caution">
    <text evidence="13">The sequence shown here is derived from an EMBL/GenBank/DDBJ whole genome shotgun (WGS) entry which is preliminary data.</text>
</comment>
<dbReference type="PIRSF" id="PIRSF002401">
    <property type="entry name" value="GTP_bd_Obg/CgtA"/>
    <property type="match status" value="1"/>
</dbReference>
<dbReference type="InterPro" id="IPR006074">
    <property type="entry name" value="GTP1-OBG_CS"/>
</dbReference>
<evidence type="ECO:0000256" key="6">
    <source>
        <dbReference type="ARBA" id="ARBA00022801"/>
    </source>
</evidence>
<evidence type="ECO:0000256" key="5">
    <source>
        <dbReference type="ARBA" id="ARBA00022741"/>
    </source>
</evidence>
<dbReference type="PANTHER" id="PTHR11702">
    <property type="entry name" value="DEVELOPMENTALLY REGULATED GTP-BINDING PROTEIN-RELATED"/>
    <property type="match status" value="1"/>
</dbReference>
<dbReference type="InterPro" id="IPR045086">
    <property type="entry name" value="OBG_GTPase"/>
</dbReference>
<keyword evidence="5 9" id="KW-0547">Nucleotide-binding</keyword>
<feature type="binding site" evidence="9">
    <location>
        <begin position="312"/>
        <end position="314"/>
    </location>
    <ligand>
        <name>GTP</name>
        <dbReference type="ChEBI" id="CHEBI:37565"/>
    </ligand>
</feature>
<feature type="domain" description="Obg" evidence="12">
    <location>
        <begin position="1"/>
        <end position="158"/>
    </location>
</feature>
<evidence type="ECO:0000256" key="9">
    <source>
        <dbReference type="HAMAP-Rule" id="MF_01454"/>
    </source>
</evidence>
<comment type="subunit">
    <text evidence="9">Monomer.</text>
</comment>
<dbReference type="InterPro" id="IPR031167">
    <property type="entry name" value="G_OBG"/>
</dbReference>
<comment type="subcellular location">
    <subcellularLocation>
        <location evidence="9">Cytoplasm</location>
    </subcellularLocation>
</comment>
<protein>
    <recommendedName>
        <fullName evidence="9">GTPase Obg</fullName>
        <ecNumber evidence="9">3.6.5.-</ecNumber>
    </recommendedName>
    <alternativeName>
        <fullName evidence="9">GTP-binding protein Obg</fullName>
    </alternativeName>
</protein>
<evidence type="ECO:0000313" key="13">
    <source>
        <dbReference type="EMBL" id="MDR5586157.1"/>
    </source>
</evidence>
<evidence type="ECO:0000259" key="10">
    <source>
        <dbReference type="PROSITE" id="PS51710"/>
    </source>
</evidence>
<keyword evidence="7 9" id="KW-0460">Magnesium</keyword>
<evidence type="ECO:0000259" key="12">
    <source>
        <dbReference type="PROSITE" id="PS51883"/>
    </source>
</evidence>
<dbReference type="NCBIfam" id="TIGR03595">
    <property type="entry name" value="Obg_CgtA_exten"/>
    <property type="match status" value="1"/>
</dbReference>
<proteinExistence type="inferred from homology"/>
<dbReference type="InterPro" id="IPR015349">
    <property type="entry name" value="OCT_dom"/>
</dbReference>
<dbReference type="Pfam" id="PF09269">
    <property type="entry name" value="DUF1967"/>
    <property type="match status" value="1"/>
</dbReference>
<feature type="binding site" evidence="9">
    <location>
        <position position="192"/>
    </location>
    <ligand>
        <name>Mg(2+)</name>
        <dbReference type="ChEBI" id="CHEBI:18420"/>
    </ligand>
</feature>
<keyword evidence="14" id="KW-1185">Reference proteome</keyword>
<evidence type="ECO:0000256" key="7">
    <source>
        <dbReference type="ARBA" id="ARBA00022842"/>
    </source>
</evidence>
<dbReference type="RefSeq" id="WP_252214522.1">
    <property type="nucleotide sequence ID" value="NZ_JAVJAN010000003.1"/>
</dbReference>
<dbReference type="NCBIfam" id="NF008954">
    <property type="entry name" value="PRK12296.1"/>
    <property type="match status" value="1"/>
</dbReference>
<dbReference type="Pfam" id="PF01018">
    <property type="entry name" value="GTP1_OBG"/>
    <property type="match status" value="1"/>
</dbReference>
<dbReference type="InterPro" id="IPR005225">
    <property type="entry name" value="Small_GTP-bd"/>
</dbReference>
<dbReference type="InterPro" id="IPR027417">
    <property type="entry name" value="P-loop_NTPase"/>
</dbReference>
<comment type="similarity">
    <text evidence="2 9">Belongs to the TRAFAC class OBG-HflX-like GTPase superfamily. OBG GTPase family.</text>
</comment>
<feature type="domain" description="OCT" evidence="11">
    <location>
        <begin position="345"/>
        <end position="428"/>
    </location>
</feature>
<comment type="cofactor">
    <cofactor evidence="1 9">
        <name>Mg(2+)</name>
        <dbReference type="ChEBI" id="CHEBI:18420"/>
    </cofactor>
</comment>
<evidence type="ECO:0000256" key="8">
    <source>
        <dbReference type="ARBA" id="ARBA00023134"/>
    </source>
</evidence>
<dbReference type="PROSITE" id="PS51881">
    <property type="entry name" value="OCT"/>
    <property type="match status" value="1"/>
</dbReference>
<dbReference type="PROSITE" id="PS51883">
    <property type="entry name" value="OBG"/>
    <property type="match status" value="1"/>
</dbReference>
<dbReference type="Proteomes" id="UP001256646">
    <property type="component" value="Unassembled WGS sequence"/>
</dbReference>
<dbReference type="EC" id="3.6.5.-" evidence="9"/>
<keyword evidence="6 9" id="KW-0378">Hydrolase</keyword>
<keyword evidence="8 9" id="KW-0342">GTP-binding</keyword>
<dbReference type="PROSITE" id="PS00905">
    <property type="entry name" value="GTP1_OBG"/>
    <property type="match status" value="1"/>
</dbReference>
<keyword evidence="4 9" id="KW-0479">Metal-binding</keyword>
<dbReference type="Gene3D" id="3.40.50.300">
    <property type="entry name" value="P-loop containing nucleotide triphosphate hydrolases"/>
    <property type="match status" value="1"/>
</dbReference>
<dbReference type="CDD" id="cd01898">
    <property type="entry name" value="Obg"/>
    <property type="match status" value="1"/>
</dbReference>
<evidence type="ECO:0000256" key="1">
    <source>
        <dbReference type="ARBA" id="ARBA00001946"/>
    </source>
</evidence>
<dbReference type="NCBIfam" id="NF008955">
    <property type="entry name" value="PRK12297.1"/>
    <property type="match status" value="1"/>
</dbReference>
<dbReference type="NCBIfam" id="TIGR00231">
    <property type="entry name" value="small_GTP"/>
    <property type="match status" value="1"/>
</dbReference>
<dbReference type="SUPFAM" id="SSF52540">
    <property type="entry name" value="P-loop containing nucleoside triphosphate hydrolases"/>
    <property type="match status" value="1"/>
</dbReference>
<feature type="binding site" evidence="9">
    <location>
        <position position="172"/>
    </location>
    <ligand>
        <name>Mg(2+)</name>
        <dbReference type="ChEBI" id="CHEBI:18420"/>
    </ligand>
</feature>
<dbReference type="PROSITE" id="PS51710">
    <property type="entry name" value="G_OBG"/>
    <property type="match status" value="1"/>
</dbReference>
<dbReference type="HAMAP" id="MF_01454">
    <property type="entry name" value="GTPase_Obg"/>
    <property type="match status" value="1"/>
</dbReference>
<dbReference type="InterPro" id="IPR014100">
    <property type="entry name" value="GTP-bd_Obg/CgtA"/>
</dbReference>
<feature type="binding site" evidence="9">
    <location>
        <begin position="190"/>
        <end position="194"/>
    </location>
    <ligand>
        <name>GTP</name>
        <dbReference type="ChEBI" id="CHEBI:37565"/>
    </ligand>
</feature>
<evidence type="ECO:0000259" key="11">
    <source>
        <dbReference type="PROSITE" id="PS51881"/>
    </source>
</evidence>
<dbReference type="NCBIfam" id="NF008956">
    <property type="entry name" value="PRK12299.1"/>
    <property type="match status" value="1"/>
</dbReference>
<feature type="domain" description="OBG-type G" evidence="10">
    <location>
        <begin position="159"/>
        <end position="331"/>
    </location>
</feature>
<feature type="binding site" evidence="9">
    <location>
        <begin position="212"/>
        <end position="215"/>
    </location>
    <ligand>
        <name>GTP</name>
        <dbReference type="ChEBI" id="CHEBI:37565"/>
    </ligand>
</feature>
<reference evidence="13 14" key="1">
    <citation type="submission" date="2023-09" db="EMBL/GenBank/DDBJ databases">
        <authorList>
            <person name="Zhai L."/>
        </authorList>
    </citation>
    <scope>NUCLEOTIDE SEQUENCE [LARGE SCALE GENOMIC DNA]</scope>
    <source>
        <strain evidence="13 14">5 N-1</strain>
    </source>
</reference>
<dbReference type="Pfam" id="PF01926">
    <property type="entry name" value="MMR_HSR1"/>
    <property type="match status" value="1"/>
</dbReference>
<feature type="binding site" evidence="9">
    <location>
        <begin position="282"/>
        <end position="285"/>
    </location>
    <ligand>
        <name>GTP</name>
        <dbReference type="ChEBI" id="CHEBI:37565"/>
    </ligand>
</feature>
<accession>A0ABU1EDC3</accession>
<gene>
    <name evidence="13" type="primary">obgE</name>
    <name evidence="9" type="synonym">obg</name>
    <name evidence="13" type="ORF">RGC78_01605</name>
</gene>
<dbReference type="SUPFAM" id="SSF82051">
    <property type="entry name" value="Obg GTP-binding protein N-terminal domain"/>
    <property type="match status" value="1"/>
</dbReference>
<dbReference type="InterPro" id="IPR036726">
    <property type="entry name" value="GTP1_OBG_dom_sf"/>
</dbReference>